<comment type="caution">
    <text evidence="1">The sequence shown here is derived from an EMBL/GenBank/DDBJ whole genome shotgun (WGS) entry which is preliminary data.</text>
</comment>
<dbReference type="RefSeq" id="WP_195001414.1">
    <property type="nucleotide sequence ID" value="NZ_JADLQN010000001.1"/>
</dbReference>
<proteinExistence type="predicted"/>
<reference evidence="1 2" key="1">
    <citation type="submission" date="2020-10" db="EMBL/GenBank/DDBJ databases">
        <title>Identification of Nocardia species via Next-generation sequencing and recognition of intraspecies genetic diversity.</title>
        <authorList>
            <person name="Li P."/>
            <person name="Li P."/>
            <person name="Lu B."/>
        </authorList>
    </citation>
    <scope>NUCLEOTIDE SEQUENCE [LARGE SCALE GENOMIC DNA]</scope>
    <source>
        <strain evidence="1 2">BJ06-0143</strain>
    </source>
</reference>
<evidence type="ECO:0000313" key="2">
    <source>
        <dbReference type="Proteomes" id="UP000707731"/>
    </source>
</evidence>
<evidence type="ECO:0000313" key="1">
    <source>
        <dbReference type="EMBL" id="MBF6354694.1"/>
    </source>
</evidence>
<gene>
    <name evidence="1" type="ORF">IU449_09080</name>
</gene>
<dbReference type="Proteomes" id="UP000707731">
    <property type="component" value="Unassembled WGS sequence"/>
</dbReference>
<accession>A0ABS0D892</accession>
<name>A0ABS0D892_9NOCA</name>
<sequence length="51" mass="5526">MPGLDGPDRMINRNDHAVAATVLADDVFYEYGLFAEGFGTAVHAGQFLQAR</sequence>
<protein>
    <submittedName>
        <fullName evidence="1">Uncharacterized protein</fullName>
    </submittedName>
</protein>
<dbReference type="EMBL" id="JADLQN010000001">
    <property type="protein sequence ID" value="MBF6354694.1"/>
    <property type="molecule type" value="Genomic_DNA"/>
</dbReference>
<organism evidence="1 2">
    <name type="scientific">Nocardia higoensis</name>
    <dbReference type="NCBI Taxonomy" id="228599"/>
    <lineage>
        <taxon>Bacteria</taxon>
        <taxon>Bacillati</taxon>
        <taxon>Actinomycetota</taxon>
        <taxon>Actinomycetes</taxon>
        <taxon>Mycobacteriales</taxon>
        <taxon>Nocardiaceae</taxon>
        <taxon>Nocardia</taxon>
    </lineage>
</organism>
<keyword evidence="2" id="KW-1185">Reference proteome</keyword>